<sequence length="334" mass="36084">MTNYLSLPAIAEFVNAYEEKPTAENVKIMVSGLLTYAFDSKDGWLLKWEDDQENRHSICFVVKATGEARALHAVVKIVLDKSAPIEETWDQSIPRLIGAPITGGRCWAILIRGLKVRLYEYHRDENPDYRLLPCDFKVKDKLKQTVHIRKNADSVNQILTGIPGQAPKPLDECEHNSLAVNEPAVDETNELKSSADGNLPTIFVSKAHVKSSSEDRPTEASEDKTPTETEPVAEPKAAAQTKTATQVDTATAQIKNTTATNGIQANITPQAKAVLLPKAATGAKSATQVKPATGAKSATQAKANLLAKGVSGIKLTPKPKSALRTEIVGQTATN</sequence>
<dbReference type="EMBL" id="MDYP01000006">
    <property type="protein sequence ID" value="OQE09638.1"/>
    <property type="molecule type" value="Genomic_DNA"/>
</dbReference>
<dbReference type="OrthoDB" id="4177946at2759"/>
<protein>
    <submittedName>
        <fullName evidence="2">Uncharacterized protein</fullName>
    </submittedName>
</protein>
<evidence type="ECO:0000313" key="3">
    <source>
        <dbReference type="Proteomes" id="UP000191518"/>
    </source>
</evidence>
<organism evidence="2 3">
    <name type="scientific">Penicillium vulpinum</name>
    <dbReference type="NCBI Taxonomy" id="29845"/>
    <lineage>
        <taxon>Eukaryota</taxon>
        <taxon>Fungi</taxon>
        <taxon>Dikarya</taxon>
        <taxon>Ascomycota</taxon>
        <taxon>Pezizomycotina</taxon>
        <taxon>Eurotiomycetes</taxon>
        <taxon>Eurotiomycetidae</taxon>
        <taxon>Eurotiales</taxon>
        <taxon>Aspergillaceae</taxon>
        <taxon>Penicillium</taxon>
    </lineage>
</organism>
<evidence type="ECO:0000313" key="2">
    <source>
        <dbReference type="EMBL" id="OQE09638.1"/>
    </source>
</evidence>
<feature type="compositionally biased region" description="Basic and acidic residues" evidence="1">
    <location>
        <begin position="211"/>
        <end position="227"/>
    </location>
</feature>
<evidence type="ECO:0000256" key="1">
    <source>
        <dbReference type="SAM" id="MobiDB-lite"/>
    </source>
</evidence>
<name>A0A1V6S6Z7_9EURO</name>
<proteinExistence type="predicted"/>
<accession>A0A1V6S6Z7</accession>
<feature type="region of interest" description="Disordered" evidence="1">
    <location>
        <begin position="207"/>
        <end position="244"/>
    </location>
</feature>
<comment type="caution">
    <text evidence="2">The sequence shown here is derived from an EMBL/GenBank/DDBJ whole genome shotgun (WGS) entry which is preliminary data.</text>
</comment>
<dbReference type="Proteomes" id="UP000191518">
    <property type="component" value="Unassembled WGS sequence"/>
</dbReference>
<gene>
    <name evidence="2" type="ORF">PENVUL_c006G03707</name>
</gene>
<dbReference type="AlphaFoldDB" id="A0A1V6S6Z7"/>
<keyword evidence="3" id="KW-1185">Reference proteome</keyword>
<reference evidence="3" key="1">
    <citation type="journal article" date="2017" name="Nat. Microbiol.">
        <title>Global analysis of biosynthetic gene clusters reveals vast potential of secondary metabolite production in Penicillium species.</title>
        <authorList>
            <person name="Nielsen J.C."/>
            <person name="Grijseels S."/>
            <person name="Prigent S."/>
            <person name="Ji B."/>
            <person name="Dainat J."/>
            <person name="Nielsen K.F."/>
            <person name="Frisvad J.C."/>
            <person name="Workman M."/>
            <person name="Nielsen J."/>
        </authorList>
    </citation>
    <scope>NUCLEOTIDE SEQUENCE [LARGE SCALE GENOMIC DNA]</scope>
    <source>
        <strain evidence="3">IBT 29486</strain>
    </source>
</reference>